<dbReference type="EMBL" id="JAFCIX010000393">
    <property type="protein sequence ID" value="KAH6591913.1"/>
    <property type="molecule type" value="Genomic_DNA"/>
</dbReference>
<keyword evidence="2" id="KW-1185">Reference proteome</keyword>
<reference evidence="1 2" key="1">
    <citation type="submission" date="2021-02" db="EMBL/GenBank/DDBJ databases">
        <title>Variation within the Batrachochytrium salamandrivorans European outbreak.</title>
        <authorList>
            <person name="Kelly M."/>
            <person name="Pasmans F."/>
            <person name="Shea T.P."/>
            <person name="Munoz J.F."/>
            <person name="Carranza S."/>
            <person name="Cuomo C.A."/>
            <person name="Martel A."/>
        </authorList>
    </citation>
    <scope>NUCLEOTIDE SEQUENCE [LARGE SCALE GENOMIC DNA]</scope>
    <source>
        <strain evidence="1 2">AMFP18/2</strain>
    </source>
</reference>
<dbReference type="InterPro" id="IPR034595">
    <property type="entry name" value="NDUFAF8"/>
</dbReference>
<dbReference type="PANTHER" id="PTHR34561:SF1">
    <property type="entry name" value="NADH DEHYDROGENASE [UBIQUINONE] 1 ALPHA SUBCOMPLEX ASSEMBLY FACTOR 8"/>
    <property type="match status" value="1"/>
</dbReference>
<organism evidence="1 2">
    <name type="scientific">Batrachochytrium salamandrivorans</name>
    <dbReference type="NCBI Taxonomy" id="1357716"/>
    <lineage>
        <taxon>Eukaryota</taxon>
        <taxon>Fungi</taxon>
        <taxon>Fungi incertae sedis</taxon>
        <taxon>Chytridiomycota</taxon>
        <taxon>Chytridiomycota incertae sedis</taxon>
        <taxon>Chytridiomycetes</taxon>
        <taxon>Rhizophydiales</taxon>
        <taxon>Rhizophydiales incertae sedis</taxon>
        <taxon>Batrachochytrium</taxon>
    </lineage>
</organism>
<name>A0ABQ8F5D9_9FUNG</name>
<comment type="caution">
    <text evidence="1">The sequence shown here is derived from an EMBL/GenBank/DDBJ whole genome shotgun (WGS) entry which is preliminary data.</text>
</comment>
<protein>
    <recommendedName>
        <fullName evidence="3">IMS import disulfide relay-system CHCH-CHCH-like Cx9C domain-containing protein</fullName>
    </recommendedName>
</protein>
<accession>A0ABQ8F5D9</accession>
<sequence>MSKVTTAITTTTIATTKGKRGVVRLSSALSACSATAMAYGACINRVFADTMQGSCADEFAAFKACYSKALRA</sequence>
<dbReference type="PANTHER" id="PTHR34561">
    <property type="entry name" value="NADH DEHYDROGENASE [UBIQUINONE] 1 ALPHA SUBCOMPLEX ASSEMBLY FACTOR 8"/>
    <property type="match status" value="1"/>
</dbReference>
<evidence type="ECO:0000313" key="2">
    <source>
        <dbReference type="Proteomes" id="UP001648503"/>
    </source>
</evidence>
<evidence type="ECO:0000313" key="1">
    <source>
        <dbReference type="EMBL" id="KAH6591913.1"/>
    </source>
</evidence>
<gene>
    <name evidence="1" type="ORF">BASA50_008427</name>
</gene>
<dbReference type="Proteomes" id="UP001648503">
    <property type="component" value="Unassembled WGS sequence"/>
</dbReference>
<evidence type="ECO:0008006" key="3">
    <source>
        <dbReference type="Google" id="ProtNLM"/>
    </source>
</evidence>
<proteinExistence type="predicted"/>